<dbReference type="AlphaFoldDB" id="A0A6S7KHD2"/>
<proteinExistence type="predicted"/>
<feature type="non-terminal residue" evidence="3">
    <location>
        <position position="1"/>
    </location>
</feature>
<reference evidence="3" key="1">
    <citation type="submission" date="2020-04" db="EMBL/GenBank/DDBJ databases">
        <authorList>
            <person name="Alioto T."/>
            <person name="Alioto T."/>
            <person name="Gomez Garrido J."/>
        </authorList>
    </citation>
    <scope>NUCLEOTIDE SEQUENCE</scope>
    <source>
        <strain evidence="3">A484AB</strain>
    </source>
</reference>
<gene>
    <name evidence="3" type="ORF">PACLA_8A044160</name>
</gene>
<comment type="caution">
    <text evidence="3">The sequence shown here is derived from an EMBL/GenBank/DDBJ whole genome shotgun (WGS) entry which is preliminary data.</text>
</comment>
<dbReference type="PROSITE" id="PS50041">
    <property type="entry name" value="C_TYPE_LECTIN_2"/>
    <property type="match status" value="1"/>
</dbReference>
<dbReference type="PANTHER" id="PTHR46746:SF9">
    <property type="entry name" value="CD209 ANTIGEN-LIKE PROTEIN C-LIKE"/>
    <property type="match status" value="1"/>
</dbReference>
<feature type="non-terminal residue" evidence="3">
    <location>
        <position position="151"/>
    </location>
</feature>
<dbReference type="InterPro" id="IPR016187">
    <property type="entry name" value="CTDL_fold"/>
</dbReference>
<dbReference type="SMART" id="SM00034">
    <property type="entry name" value="CLECT"/>
    <property type="match status" value="1"/>
</dbReference>
<dbReference type="InterPro" id="IPR018378">
    <property type="entry name" value="C-type_lectin_CS"/>
</dbReference>
<sequence>NVPDKISDLSPVCPNNWNHTHNGLCWRAFDNLQMTWKAAHSFCLQHDSRLANLTDVQVINKTATDGRRYWINNAEIKVYPPQDPLQGWYWLDGRQFNASHRRGLYGRLERYTGPNERCATIHESKSVSWKDMPCNKRCSFVCKKKKRIKST</sequence>
<name>A0A6S7KHD2_PARCT</name>
<evidence type="ECO:0000256" key="1">
    <source>
        <dbReference type="ARBA" id="ARBA00022734"/>
    </source>
</evidence>
<dbReference type="EMBL" id="CACRXK020034636">
    <property type="protein sequence ID" value="CAB4044347.1"/>
    <property type="molecule type" value="Genomic_DNA"/>
</dbReference>
<dbReference type="GO" id="GO:0030246">
    <property type="term" value="F:carbohydrate binding"/>
    <property type="evidence" value="ECO:0007669"/>
    <property type="project" value="UniProtKB-KW"/>
</dbReference>
<evidence type="ECO:0000313" key="3">
    <source>
        <dbReference type="EMBL" id="CAB4044347.1"/>
    </source>
</evidence>
<dbReference type="PROSITE" id="PS00615">
    <property type="entry name" value="C_TYPE_LECTIN_1"/>
    <property type="match status" value="1"/>
</dbReference>
<dbReference type="InterPro" id="IPR001304">
    <property type="entry name" value="C-type_lectin-like"/>
</dbReference>
<accession>A0A6S7KHD2</accession>
<dbReference type="SUPFAM" id="SSF56436">
    <property type="entry name" value="C-type lectin-like"/>
    <property type="match status" value="1"/>
</dbReference>
<dbReference type="CDD" id="cd00037">
    <property type="entry name" value="CLECT"/>
    <property type="match status" value="1"/>
</dbReference>
<dbReference type="InterPro" id="IPR051379">
    <property type="entry name" value="C-type_Lectin_Receptor_IMM"/>
</dbReference>
<keyword evidence="4" id="KW-1185">Reference proteome</keyword>
<evidence type="ECO:0000256" key="2">
    <source>
        <dbReference type="ARBA" id="ARBA00023157"/>
    </source>
</evidence>
<dbReference type="Proteomes" id="UP001152795">
    <property type="component" value="Unassembled WGS sequence"/>
</dbReference>
<dbReference type="InterPro" id="IPR016186">
    <property type="entry name" value="C-type_lectin-like/link_sf"/>
</dbReference>
<keyword evidence="2" id="KW-1015">Disulfide bond</keyword>
<evidence type="ECO:0000313" key="4">
    <source>
        <dbReference type="Proteomes" id="UP001152795"/>
    </source>
</evidence>
<dbReference type="Gene3D" id="3.10.100.10">
    <property type="entry name" value="Mannose-Binding Protein A, subunit A"/>
    <property type="match status" value="1"/>
</dbReference>
<dbReference type="OrthoDB" id="441660at2759"/>
<dbReference type="PANTHER" id="PTHR46746">
    <property type="entry name" value="KILLER CELL LECTIN-LIKE RECEPTOR SUBFAMILY F MEMBER 2"/>
    <property type="match status" value="1"/>
</dbReference>
<protein>
    <submittedName>
        <fullName evidence="3">Uncharacterized protein</fullName>
    </submittedName>
</protein>
<dbReference type="Pfam" id="PF00059">
    <property type="entry name" value="Lectin_C"/>
    <property type="match status" value="1"/>
</dbReference>
<organism evidence="3 4">
    <name type="scientific">Paramuricea clavata</name>
    <name type="common">Red gorgonian</name>
    <name type="synonym">Violescent sea-whip</name>
    <dbReference type="NCBI Taxonomy" id="317549"/>
    <lineage>
        <taxon>Eukaryota</taxon>
        <taxon>Metazoa</taxon>
        <taxon>Cnidaria</taxon>
        <taxon>Anthozoa</taxon>
        <taxon>Octocorallia</taxon>
        <taxon>Malacalcyonacea</taxon>
        <taxon>Plexauridae</taxon>
        <taxon>Paramuricea</taxon>
    </lineage>
</organism>
<keyword evidence="1" id="KW-0430">Lectin</keyword>